<dbReference type="Proteomes" id="UP000256970">
    <property type="component" value="Unassembled WGS sequence"/>
</dbReference>
<evidence type="ECO:0000256" key="1">
    <source>
        <dbReference type="SAM" id="MobiDB-lite"/>
    </source>
</evidence>
<feature type="compositionally biased region" description="Low complexity" evidence="1">
    <location>
        <begin position="15"/>
        <end position="24"/>
    </location>
</feature>
<feature type="compositionally biased region" description="Basic and acidic residues" evidence="1">
    <location>
        <begin position="1"/>
        <end position="14"/>
    </location>
</feature>
<name>A0A383W8V3_TETOB</name>
<protein>
    <submittedName>
        <fullName evidence="2">Uncharacterized protein</fullName>
    </submittedName>
</protein>
<sequence>MGDPDTSDRVDDSHSSGGSSTSDCASEHSSGSDAAGRKRRRSVSRARNSTAAGVSKRRKRAIDSRAASASAATAEQPAPSHRRGRQVLKLAGGVICVEGMAVKIKEPTRNKPSCRLHVSPAFLAKCFPDLQQQHGQRQQMQLRFSVDGADSTPAADPVLQRYAGHTVTGMSGVRGSTQLTLHLQSPAAAAAAQQAAEAAAAAAEAVTTCWQDHEAPGGSTSHDVRGSRLMFIVPPTLLASACDGAWQQPGFKVQLSVHRDGACIAGAHVGEFSTDQVAFL</sequence>
<proteinExistence type="predicted"/>
<evidence type="ECO:0000313" key="2">
    <source>
        <dbReference type="EMBL" id="SZX73673.1"/>
    </source>
</evidence>
<dbReference type="EMBL" id="FNXT01001196">
    <property type="protein sequence ID" value="SZX73673.1"/>
    <property type="molecule type" value="Genomic_DNA"/>
</dbReference>
<feature type="region of interest" description="Disordered" evidence="1">
    <location>
        <begin position="1"/>
        <end position="85"/>
    </location>
</feature>
<evidence type="ECO:0000313" key="3">
    <source>
        <dbReference type="Proteomes" id="UP000256970"/>
    </source>
</evidence>
<reference evidence="2 3" key="1">
    <citation type="submission" date="2016-10" db="EMBL/GenBank/DDBJ databases">
        <authorList>
            <person name="Cai Z."/>
        </authorList>
    </citation>
    <scope>NUCLEOTIDE SEQUENCE [LARGE SCALE GENOMIC DNA]</scope>
</reference>
<accession>A0A383W8V3</accession>
<organism evidence="2 3">
    <name type="scientific">Tetradesmus obliquus</name>
    <name type="common">Green alga</name>
    <name type="synonym">Acutodesmus obliquus</name>
    <dbReference type="NCBI Taxonomy" id="3088"/>
    <lineage>
        <taxon>Eukaryota</taxon>
        <taxon>Viridiplantae</taxon>
        <taxon>Chlorophyta</taxon>
        <taxon>core chlorophytes</taxon>
        <taxon>Chlorophyceae</taxon>
        <taxon>CS clade</taxon>
        <taxon>Sphaeropleales</taxon>
        <taxon>Scenedesmaceae</taxon>
        <taxon>Tetradesmus</taxon>
    </lineage>
</organism>
<gene>
    <name evidence="2" type="ORF">BQ4739_LOCUS13926</name>
</gene>
<feature type="compositionally biased region" description="Low complexity" evidence="1">
    <location>
        <begin position="64"/>
        <end position="74"/>
    </location>
</feature>
<keyword evidence="3" id="KW-1185">Reference proteome</keyword>
<dbReference type="AlphaFoldDB" id="A0A383W8V3"/>